<organism evidence="1 2">
    <name type="scientific">Colocasia esculenta</name>
    <name type="common">Wild taro</name>
    <name type="synonym">Arum esculentum</name>
    <dbReference type="NCBI Taxonomy" id="4460"/>
    <lineage>
        <taxon>Eukaryota</taxon>
        <taxon>Viridiplantae</taxon>
        <taxon>Streptophyta</taxon>
        <taxon>Embryophyta</taxon>
        <taxon>Tracheophyta</taxon>
        <taxon>Spermatophyta</taxon>
        <taxon>Magnoliopsida</taxon>
        <taxon>Liliopsida</taxon>
        <taxon>Araceae</taxon>
        <taxon>Aroideae</taxon>
        <taxon>Colocasieae</taxon>
        <taxon>Colocasia</taxon>
    </lineage>
</organism>
<accession>A0A843UM42</accession>
<protein>
    <submittedName>
        <fullName evidence="1">Uncharacterized protein</fullName>
    </submittedName>
</protein>
<name>A0A843UM42_COLES</name>
<dbReference type="InterPro" id="IPR036670">
    <property type="entry name" value="SecA_X-link_sf"/>
</dbReference>
<dbReference type="Gene3D" id="3.90.1440.10">
    <property type="entry name" value="SecA, preprotein cross-linking domain"/>
    <property type="match status" value="1"/>
</dbReference>
<evidence type="ECO:0000313" key="2">
    <source>
        <dbReference type="Proteomes" id="UP000652761"/>
    </source>
</evidence>
<gene>
    <name evidence="1" type="ORF">Taro_014520</name>
</gene>
<dbReference type="GO" id="GO:0017038">
    <property type="term" value="P:protein import"/>
    <property type="evidence" value="ECO:0007669"/>
    <property type="project" value="InterPro"/>
</dbReference>
<comment type="caution">
    <text evidence="1">The sequence shown here is derived from an EMBL/GenBank/DDBJ whole genome shotgun (WGS) entry which is preliminary data.</text>
</comment>
<dbReference type="GO" id="GO:0016020">
    <property type="term" value="C:membrane"/>
    <property type="evidence" value="ECO:0007669"/>
    <property type="project" value="InterPro"/>
</dbReference>
<proteinExistence type="predicted"/>
<evidence type="ECO:0000313" key="1">
    <source>
        <dbReference type="EMBL" id="MQL82073.1"/>
    </source>
</evidence>
<keyword evidence="2" id="KW-1185">Reference proteome</keyword>
<reference evidence="1" key="1">
    <citation type="submission" date="2017-07" db="EMBL/GenBank/DDBJ databases">
        <title>Taro Niue Genome Assembly and Annotation.</title>
        <authorList>
            <person name="Atibalentja N."/>
            <person name="Keating K."/>
            <person name="Fields C.J."/>
        </authorList>
    </citation>
    <scope>NUCLEOTIDE SEQUENCE</scope>
    <source>
        <strain evidence="1">Niue_2</strain>
        <tissue evidence="1">Leaf</tissue>
    </source>
</reference>
<dbReference type="EMBL" id="NMUH01000606">
    <property type="protein sequence ID" value="MQL82073.1"/>
    <property type="molecule type" value="Genomic_DNA"/>
</dbReference>
<dbReference type="Proteomes" id="UP000652761">
    <property type="component" value="Unassembled WGS sequence"/>
</dbReference>
<dbReference type="AlphaFoldDB" id="A0A843UM42"/>
<dbReference type="SUPFAM" id="SSF81767">
    <property type="entry name" value="Pre-protein crosslinking domain of SecA"/>
    <property type="match status" value="1"/>
</dbReference>
<dbReference type="OrthoDB" id="27934at2759"/>
<sequence length="96" mass="10804">MQQCGENVVLGGWARMNVPILGKGENKHYSVELKDNSVELSEEGVTLAEMVLETNDLWDENDPWARGYVKSVFVNLHRLSSLNQGLARRIESARFG</sequence>